<dbReference type="GO" id="GO:0006631">
    <property type="term" value="P:fatty acid metabolic process"/>
    <property type="evidence" value="ECO:0007669"/>
    <property type="project" value="TreeGrafter"/>
</dbReference>
<name>A0A3B1BKW8_9ZZZZ</name>
<dbReference type="Pfam" id="PF00501">
    <property type="entry name" value="AMP-binding"/>
    <property type="match status" value="1"/>
</dbReference>
<organism evidence="6">
    <name type="scientific">hydrothermal vent metagenome</name>
    <dbReference type="NCBI Taxonomy" id="652676"/>
    <lineage>
        <taxon>unclassified sequences</taxon>
        <taxon>metagenomes</taxon>
        <taxon>ecological metagenomes</taxon>
    </lineage>
</organism>
<dbReference type="PROSITE" id="PS00455">
    <property type="entry name" value="AMP_BINDING"/>
    <property type="match status" value="1"/>
</dbReference>
<evidence type="ECO:0000256" key="2">
    <source>
        <dbReference type="ARBA" id="ARBA00022598"/>
    </source>
</evidence>
<keyword evidence="6" id="KW-0808">Transferase</keyword>
<sequence>MPASDFDAAMPTGELNAHEYQTTLFDAVLDARQKYGPKTEILEDIERQPLTYDRLVLAALILGGKLARITKKNEMVGVLLPNVSAVAVTFFGLNAYGRIPAMLNFSAGLLNIDGACKCSEIKTVLTSRRFIEQAGLHELVEQLKTKVTIIWLEDIKAEIGLGDKLSGLLKNWRARQFHKKQRVAPTDTGAVLFTSGSEGFPKGVVLSNQNILANVAQIYRHTEWHPDDVIFNPLPVFHCFGLTAGMLLPLLRGMKCFLYPSPLHYKLIPPLMKKINATVLFGTDTFLAGYARTASREDFARLRFIIGGAERVKERTRKLWDEKFGLDICEGYGATEAAPVIACNTPEKNKHGSVGHLVAGLQYRIEPVPGLDEGGRLFVRGPNIMNGYFRAETPCVLERPENGWHDTGDIVSIDKDGFVTIKGRAKRFAKIGGEMISLAAVEAYAASVWPDNAHAVVGIEDKRKGERLVLITDHDGARRDQLSDWAKRHGVSELMIPKKLVFVAELPMLGTGKTDYGELARLARG</sequence>
<dbReference type="SUPFAM" id="SSF56801">
    <property type="entry name" value="Acetyl-CoA synthetase-like"/>
    <property type="match status" value="1"/>
</dbReference>
<dbReference type="InterPro" id="IPR045851">
    <property type="entry name" value="AMP-bd_C_sf"/>
</dbReference>
<dbReference type="AlphaFoldDB" id="A0A3B1BKW8"/>
<accession>A0A3B1BKW8</accession>
<dbReference type="GO" id="GO:0008779">
    <property type="term" value="F:acyl-[acyl-carrier-protein]-phospholipid O-acyltransferase activity"/>
    <property type="evidence" value="ECO:0007669"/>
    <property type="project" value="UniProtKB-EC"/>
</dbReference>
<dbReference type="PANTHER" id="PTHR43201:SF5">
    <property type="entry name" value="MEDIUM-CHAIN ACYL-COA LIGASE ACSF2, MITOCHONDRIAL"/>
    <property type="match status" value="1"/>
</dbReference>
<reference evidence="6" key="1">
    <citation type="submission" date="2018-06" db="EMBL/GenBank/DDBJ databases">
        <authorList>
            <person name="Zhirakovskaya E."/>
        </authorList>
    </citation>
    <scope>NUCLEOTIDE SEQUENCE</scope>
</reference>
<keyword evidence="3" id="KW-1133">Transmembrane helix</keyword>
<evidence type="ECO:0000259" key="4">
    <source>
        <dbReference type="Pfam" id="PF00501"/>
    </source>
</evidence>
<protein>
    <submittedName>
        <fullName evidence="6">Lysophospholipid transporter LplT / 2-acylglycerophosphoethanolamine acyltransferase / Acyl-[acyl-carrier-protein] synthetase</fullName>
        <ecNumber evidence="6">2.3.1.40</ecNumber>
        <ecNumber evidence="6">6.2.1.20</ecNumber>
    </submittedName>
</protein>
<dbReference type="Gene3D" id="3.40.50.12780">
    <property type="entry name" value="N-terminal domain of ligase-like"/>
    <property type="match status" value="1"/>
</dbReference>
<feature type="transmembrane region" description="Helical" evidence="3">
    <location>
        <begin position="75"/>
        <end position="96"/>
    </location>
</feature>
<dbReference type="EC" id="2.3.1.40" evidence="6"/>
<dbReference type="GO" id="GO:0008922">
    <property type="term" value="F:long-chain fatty acid [acyl-carrier-protein] ligase activity"/>
    <property type="evidence" value="ECO:0007669"/>
    <property type="project" value="UniProtKB-EC"/>
</dbReference>
<dbReference type="Gene3D" id="3.30.300.30">
    <property type="match status" value="1"/>
</dbReference>
<feature type="domain" description="AMP-dependent synthetase/ligase" evidence="4">
    <location>
        <begin position="37"/>
        <end position="389"/>
    </location>
</feature>
<dbReference type="InterPro" id="IPR025110">
    <property type="entry name" value="AMP-bd_C"/>
</dbReference>
<evidence type="ECO:0000313" key="6">
    <source>
        <dbReference type="EMBL" id="VAX12434.1"/>
    </source>
</evidence>
<dbReference type="InterPro" id="IPR020845">
    <property type="entry name" value="AMP-binding_CS"/>
</dbReference>
<dbReference type="InterPro" id="IPR000873">
    <property type="entry name" value="AMP-dep_synth/lig_dom"/>
</dbReference>
<dbReference type="Pfam" id="PF13193">
    <property type="entry name" value="AMP-binding_C"/>
    <property type="match status" value="1"/>
</dbReference>
<proteinExistence type="inferred from homology"/>
<evidence type="ECO:0000259" key="5">
    <source>
        <dbReference type="Pfam" id="PF13193"/>
    </source>
</evidence>
<keyword evidence="2 6" id="KW-0436">Ligase</keyword>
<dbReference type="EC" id="6.2.1.20" evidence="6"/>
<dbReference type="EMBL" id="UOFZ01000038">
    <property type="protein sequence ID" value="VAX12434.1"/>
    <property type="molecule type" value="Genomic_DNA"/>
</dbReference>
<dbReference type="InterPro" id="IPR042099">
    <property type="entry name" value="ANL_N_sf"/>
</dbReference>
<dbReference type="GO" id="GO:0031956">
    <property type="term" value="F:medium-chain fatty acid-CoA ligase activity"/>
    <property type="evidence" value="ECO:0007669"/>
    <property type="project" value="TreeGrafter"/>
</dbReference>
<evidence type="ECO:0000256" key="1">
    <source>
        <dbReference type="ARBA" id="ARBA00006432"/>
    </source>
</evidence>
<keyword evidence="3" id="KW-0812">Transmembrane</keyword>
<keyword evidence="3" id="KW-0472">Membrane</keyword>
<keyword evidence="6" id="KW-0012">Acyltransferase</keyword>
<feature type="domain" description="AMP-binding enzyme C-terminal" evidence="5">
    <location>
        <begin position="455"/>
        <end position="513"/>
    </location>
</feature>
<dbReference type="PANTHER" id="PTHR43201">
    <property type="entry name" value="ACYL-COA SYNTHETASE"/>
    <property type="match status" value="1"/>
</dbReference>
<comment type="similarity">
    <text evidence="1">Belongs to the ATP-dependent AMP-binding enzyme family.</text>
</comment>
<gene>
    <name evidence="6" type="ORF">MNBD_GAMMA24-1649</name>
</gene>
<evidence type="ECO:0000256" key="3">
    <source>
        <dbReference type="SAM" id="Phobius"/>
    </source>
</evidence>